<accession>C6RHK6</accession>
<feature type="region of interest" description="Disordered" evidence="1">
    <location>
        <begin position="21"/>
        <end position="42"/>
    </location>
</feature>
<organism evidence="2 3">
    <name type="scientific">Campylobacter showae RM3277</name>
    <dbReference type="NCBI Taxonomy" id="553219"/>
    <lineage>
        <taxon>Bacteria</taxon>
        <taxon>Pseudomonadati</taxon>
        <taxon>Campylobacterota</taxon>
        <taxon>Epsilonproteobacteria</taxon>
        <taxon>Campylobacterales</taxon>
        <taxon>Campylobacteraceae</taxon>
        <taxon>Campylobacter</taxon>
    </lineage>
</organism>
<gene>
    <name evidence="2" type="ORF">CAMSH0001_0833</name>
</gene>
<proteinExistence type="predicted"/>
<feature type="compositionally biased region" description="Polar residues" evidence="1">
    <location>
        <begin position="32"/>
        <end position="42"/>
    </location>
</feature>
<protein>
    <submittedName>
        <fullName evidence="2">Uncharacterized protein</fullName>
    </submittedName>
</protein>
<dbReference type="STRING" id="553219.CAMSH0001_0833"/>
<evidence type="ECO:0000313" key="3">
    <source>
        <dbReference type="Proteomes" id="UP000003107"/>
    </source>
</evidence>
<name>C6RHK6_9BACT</name>
<dbReference type="AlphaFoldDB" id="C6RHK6"/>
<reference evidence="2 3" key="1">
    <citation type="submission" date="2009-07" db="EMBL/GenBank/DDBJ databases">
        <authorList>
            <person name="Madupu R."/>
            <person name="Sebastian Y."/>
            <person name="Durkin A.S."/>
            <person name="Torralba M."/>
            <person name="Methe B."/>
            <person name="Sutton G.G."/>
            <person name="Strausberg R.L."/>
            <person name="Nelson K.E."/>
        </authorList>
    </citation>
    <scope>NUCLEOTIDE SEQUENCE [LARGE SCALE GENOMIC DNA]</scope>
    <source>
        <strain evidence="2 3">RM3277</strain>
    </source>
</reference>
<dbReference type="Proteomes" id="UP000003107">
    <property type="component" value="Unassembled WGS sequence"/>
</dbReference>
<dbReference type="EMBL" id="ACVQ01000027">
    <property type="protein sequence ID" value="EET79223.1"/>
    <property type="molecule type" value="Genomic_DNA"/>
</dbReference>
<evidence type="ECO:0000256" key="1">
    <source>
        <dbReference type="SAM" id="MobiDB-lite"/>
    </source>
</evidence>
<keyword evidence="3" id="KW-1185">Reference proteome</keyword>
<sequence>MRTRTGKICKRFFLQKDKALLNRKGRKFNPPARSNQNAALSR</sequence>
<comment type="caution">
    <text evidence="2">The sequence shown here is derived from an EMBL/GenBank/DDBJ whole genome shotgun (WGS) entry which is preliminary data.</text>
</comment>
<evidence type="ECO:0000313" key="2">
    <source>
        <dbReference type="EMBL" id="EET79223.1"/>
    </source>
</evidence>